<gene>
    <name evidence="1" type="ORF">SAMN05216180_2855</name>
</gene>
<protein>
    <submittedName>
        <fullName evidence="1">Uncharacterized protein</fullName>
    </submittedName>
</protein>
<reference evidence="1 2" key="1">
    <citation type="submission" date="2016-10" db="EMBL/GenBank/DDBJ databases">
        <authorList>
            <person name="de Groot N.N."/>
        </authorList>
    </citation>
    <scope>NUCLEOTIDE SEQUENCE [LARGE SCALE GENOMIC DNA]</scope>
    <source>
        <strain evidence="1 2">CGMCC 1.5070</strain>
    </source>
</reference>
<dbReference type="EMBL" id="FOCG01000004">
    <property type="protein sequence ID" value="SEN13540.1"/>
    <property type="molecule type" value="Genomic_DNA"/>
</dbReference>
<dbReference type="AlphaFoldDB" id="A0A1H8E267"/>
<keyword evidence="2" id="KW-1185">Reference proteome</keyword>
<dbReference type="STRING" id="474960.SAMN05216180_2855"/>
<dbReference type="Proteomes" id="UP000199158">
    <property type="component" value="Unassembled WGS sequence"/>
</dbReference>
<proteinExistence type="predicted"/>
<evidence type="ECO:0000313" key="2">
    <source>
        <dbReference type="Proteomes" id="UP000199158"/>
    </source>
</evidence>
<accession>A0A1H8E267</accession>
<sequence>MKVFLCGMMAFILLTGCAPKTETSTLESVNNDSSVSSRIESFSVCSSDSSLEKVEEIPIISNPEEVQQNPNVDKSVIGKDIGEICVQVVDKNNIPVINAKITIPSTDKMFMDTVLYTNALGQTKLNWPDAEYWPFTYGQYSAHIKMKRPSGLTPVEEDVILHITHDNAKKAVILMLQNVTTAAELKKAEPHVEITVLDAQGNVPPFSTWLRADVIGAKHFLQDEEFDYEGYIDKDGKVYFSDMPEGEYNLYVLENGGGCIESFTFTVPEYETVTELNFKLSA</sequence>
<name>A0A1H8E267_9FIRM</name>
<organism evidence="1 2">
    <name type="scientific">Hydrogenoanaerobacterium saccharovorans</name>
    <dbReference type="NCBI Taxonomy" id="474960"/>
    <lineage>
        <taxon>Bacteria</taxon>
        <taxon>Bacillati</taxon>
        <taxon>Bacillota</taxon>
        <taxon>Clostridia</taxon>
        <taxon>Eubacteriales</taxon>
        <taxon>Oscillospiraceae</taxon>
        <taxon>Hydrogenoanaerobacterium</taxon>
    </lineage>
</organism>
<evidence type="ECO:0000313" key="1">
    <source>
        <dbReference type="EMBL" id="SEN13540.1"/>
    </source>
</evidence>
<dbReference type="RefSeq" id="WP_092756367.1">
    <property type="nucleotide sequence ID" value="NZ_FOCG01000004.1"/>
</dbReference>
<dbReference type="PROSITE" id="PS51257">
    <property type="entry name" value="PROKAR_LIPOPROTEIN"/>
    <property type="match status" value="1"/>
</dbReference>